<evidence type="ECO:0000256" key="9">
    <source>
        <dbReference type="ARBA" id="ARBA00023157"/>
    </source>
</evidence>
<comment type="similarity">
    <text evidence="2">Belongs to the peroxidase family. Ascorbate peroxidase subfamily.</text>
</comment>
<dbReference type="Pfam" id="PF00141">
    <property type="entry name" value="peroxidase"/>
    <property type="match status" value="1"/>
</dbReference>
<evidence type="ECO:0000256" key="6">
    <source>
        <dbReference type="ARBA" id="ARBA00022837"/>
    </source>
</evidence>
<dbReference type="PANTHER" id="PTHR31388:SF270">
    <property type="entry name" value="PEROXIDASE 22-RELATED"/>
    <property type="match status" value="1"/>
</dbReference>
<keyword evidence="3 17" id="KW-0575">Peroxidase</keyword>
<evidence type="ECO:0000256" key="15">
    <source>
        <dbReference type="PIRSR" id="PIRSR600823-5"/>
    </source>
</evidence>
<evidence type="ECO:0000256" key="2">
    <source>
        <dbReference type="ARBA" id="ARBA00006873"/>
    </source>
</evidence>
<keyword evidence="10" id="KW-0325">Glycoprotein</keyword>
<feature type="disulfide bond" evidence="15">
    <location>
        <begin position="122"/>
        <end position="154"/>
    </location>
</feature>
<dbReference type="InterPro" id="IPR002016">
    <property type="entry name" value="Haem_peroxidase"/>
</dbReference>
<dbReference type="PRINTS" id="PR00458">
    <property type="entry name" value="PEROXIDASE"/>
</dbReference>
<feature type="binding site" evidence="14">
    <location>
        <position position="170"/>
    </location>
    <ligand>
        <name>Ca(2+)</name>
        <dbReference type="ChEBI" id="CHEBI:29108"/>
        <label>2</label>
    </ligand>
</feature>
<keyword evidence="4" id="KW-0349">Heme</keyword>
<keyword evidence="12" id="KW-0376">Hydrogen peroxide</keyword>
<feature type="binding site" description="axial binding residue" evidence="14">
    <location>
        <position position="115"/>
    </location>
    <ligand>
        <name>heme b</name>
        <dbReference type="ChEBI" id="CHEBI:60344"/>
    </ligand>
    <ligandPart>
        <name>Fe</name>
        <dbReference type="ChEBI" id="CHEBI:18248"/>
    </ligandPart>
</feature>
<reference evidence="17" key="1">
    <citation type="submission" date="2020-01" db="EMBL/GenBank/DDBJ databases">
        <title>Genome sequence of Kobresia littledalei, the first chromosome-level genome in the family Cyperaceae.</title>
        <authorList>
            <person name="Qu G."/>
        </authorList>
    </citation>
    <scope>NUCLEOTIDE SEQUENCE</scope>
    <source>
        <strain evidence="17">C.B.Clarke</strain>
        <tissue evidence="17">Leaf</tissue>
    </source>
</reference>
<protein>
    <submittedName>
        <fullName evidence="17">Peroxidase 15</fullName>
    </submittedName>
</protein>
<dbReference type="GO" id="GO:0042744">
    <property type="term" value="P:hydrogen peroxide catabolic process"/>
    <property type="evidence" value="ECO:0007669"/>
    <property type="project" value="UniProtKB-KW"/>
</dbReference>
<evidence type="ECO:0000256" key="4">
    <source>
        <dbReference type="ARBA" id="ARBA00022617"/>
    </source>
</evidence>
<dbReference type="GO" id="GO:0046872">
    <property type="term" value="F:metal ion binding"/>
    <property type="evidence" value="ECO:0007669"/>
    <property type="project" value="UniProtKB-KW"/>
</dbReference>
<comment type="cofactor">
    <cofactor evidence="14">
        <name>Ca(2+)</name>
        <dbReference type="ChEBI" id="CHEBI:29108"/>
    </cofactor>
    <text evidence="14">Binds 2 calcium ions per subunit.</text>
</comment>
<dbReference type="PANTHER" id="PTHR31388">
    <property type="entry name" value="PEROXIDASE 72-RELATED"/>
    <property type="match status" value="1"/>
</dbReference>
<keyword evidence="5 14" id="KW-0479">Metal-binding</keyword>
<evidence type="ECO:0000256" key="3">
    <source>
        <dbReference type="ARBA" id="ARBA00022559"/>
    </source>
</evidence>
<gene>
    <name evidence="17" type="ORF">FCM35_KLT15207</name>
</gene>
<dbReference type="CDD" id="cd00693">
    <property type="entry name" value="secretory_peroxidase"/>
    <property type="match status" value="1"/>
</dbReference>
<dbReference type="GO" id="GO:0140825">
    <property type="term" value="F:lactoperoxidase activity"/>
    <property type="evidence" value="ECO:0007669"/>
    <property type="project" value="UniProtKB-EC"/>
</dbReference>
<dbReference type="InterPro" id="IPR010255">
    <property type="entry name" value="Haem_peroxidase_sf"/>
</dbReference>
<evidence type="ECO:0000256" key="7">
    <source>
        <dbReference type="ARBA" id="ARBA00023002"/>
    </source>
</evidence>
<feature type="binding site" evidence="14">
    <location>
        <position position="175"/>
    </location>
    <ligand>
        <name>Ca(2+)</name>
        <dbReference type="ChEBI" id="CHEBI:29108"/>
        <label>2</label>
    </ligand>
</feature>
<dbReference type="Gene3D" id="1.10.420.10">
    <property type="entry name" value="Peroxidase, domain 2"/>
    <property type="match status" value="1"/>
</dbReference>
<evidence type="ECO:0000256" key="8">
    <source>
        <dbReference type="ARBA" id="ARBA00023004"/>
    </source>
</evidence>
<feature type="binding site" evidence="14">
    <location>
        <position position="116"/>
    </location>
    <ligand>
        <name>Ca(2+)</name>
        <dbReference type="ChEBI" id="CHEBI:29108"/>
        <label>2</label>
    </ligand>
</feature>
<dbReference type="PRINTS" id="PR00461">
    <property type="entry name" value="PLPEROXIDASE"/>
</dbReference>
<feature type="binding site" evidence="13">
    <location>
        <position position="85"/>
    </location>
    <ligand>
        <name>substrate</name>
    </ligand>
</feature>
<dbReference type="EMBL" id="SWLB01000029">
    <property type="protein sequence ID" value="KAF3320511.1"/>
    <property type="molecule type" value="Genomic_DNA"/>
</dbReference>
<feature type="binding site" evidence="14">
    <location>
        <position position="167"/>
    </location>
    <ligand>
        <name>Ca(2+)</name>
        <dbReference type="ChEBI" id="CHEBI:29108"/>
        <label>2</label>
    </ligand>
</feature>
<dbReference type="InterPro" id="IPR019793">
    <property type="entry name" value="Peroxidases_heam-ligand_BS"/>
</dbReference>
<dbReference type="Gene3D" id="1.10.520.10">
    <property type="match status" value="2"/>
</dbReference>
<dbReference type="SUPFAM" id="SSF48113">
    <property type="entry name" value="Heme-dependent peroxidases"/>
    <property type="match status" value="1"/>
</dbReference>
<comment type="cofactor">
    <cofactor evidence="14">
        <name>heme b</name>
        <dbReference type="ChEBI" id="CHEBI:60344"/>
    </cofactor>
    <text evidence="14">Binds 1 heme b (iron(II)-protoporphyrin IX) group per subunit.</text>
</comment>
<accession>A0A833QHS5</accession>
<evidence type="ECO:0000256" key="14">
    <source>
        <dbReference type="PIRSR" id="PIRSR600823-3"/>
    </source>
</evidence>
<evidence type="ECO:0000256" key="10">
    <source>
        <dbReference type="ARBA" id="ARBA00023180"/>
    </source>
</evidence>
<evidence type="ECO:0000256" key="5">
    <source>
        <dbReference type="ARBA" id="ARBA00022723"/>
    </source>
</evidence>
<feature type="domain" description="Plant heme peroxidase family profile" evidence="16">
    <location>
        <begin position="44"/>
        <end position="249"/>
    </location>
</feature>
<dbReference type="AlphaFoldDB" id="A0A833QHS5"/>
<comment type="caution">
    <text evidence="17">The sequence shown here is derived from an EMBL/GenBank/DDBJ whole genome shotgun (WGS) entry which is preliminary data.</text>
</comment>
<organism evidence="17 18">
    <name type="scientific">Carex littledalei</name>
    <dbReference type="NCBI Taxonomy" id="544730"/>
    <lineage>
        <taxon>Eukaryota</taxon>
        <taxon>Viridiplantae</taxon>
        <taxon>Streptophyta</taxon>
        <taxon>Embryophyta</taxon>
        <taxon>Tracheophyta</taxon>
        <taxon>Spermatophyta</taxon>
        <taxon>Magnoliopsida</taxon>
        <taxon>Liliopsida</taxon>
        <taxon>Poales</taxon>
        <taxon>Cyperaceae</taxon>
        <taxon>Cyperoideae</taxon>
        <taxon>Cariceae</taxon>
        <taxon>Carex</taxon>
        <taxon>Carex subgen. Euthyceras</taxon>
    </lineage>
</organism>
<comment type="catalytic activity">
    <reaction evidence="1">
        <text>2 a phenolic donor + H2O2 = 2 a phenolic radical donor + 2 H2O</text>
        <dbReference type="Rhea" id="RHEA:56136"/>
        <dbReference type="ChEBI" id="CHEBI:15377"/>
        <dbReference type="ChEBI" id="CHEBI:16240"/>
        <dbReference type="ChEBI" id="CHEBI:139520"/>
        <dbReference type="ChEBI" id="CHEBI:139521"/>
        <dbReference type="EC" id="1.11.1.7"/>
    </reaction>
</comment>
<dbReference type="FunFam" id="1.10.420.10:FF:000001">
    <property type="entry name" value="Peroxidase"/>
    <property type="match status" value="1"/>
</dbReference>
<evidence type="ECO:0000256" key="11">
    <source>
        <dbReference type="ARBA" id="ARBA00023283"/>
    </source>
</evidence>
<sequence>MVLLSQGSQAQLSSTFYDNTCSNVSSIVTGVIQQAQQSDTRILASLTRLFFHDCFVNASGPSWAVLLGRRDGTTANQNGANTGLPTPFDDLSTLQSKFSAVGLDDTDLATLSGAHTFGKAQCKFFSNRLYNFSGSGSADPSLSSSYLATLQQSCPQNGDGTVLNNLDPTTPDTFDNKYYVNLQNNEGILQSDQELLSTTGASTASTVNSYASSQSTFFTSFAQSMINMGNISPLTGTNGEIRSNCRKVNGS</sequence>
<evidence type="ECO:0000256" key="1">
    <source>
        <dbReference type="ARBA" id="ARBA00000189"/>
    </source>
</evidence>
<keyword evidence="6 14" id="KW-0106">Calcium</keyword>
<keyword evidence="7" id="KW-0560">Oxidoreductase</keyword>
<keyword evidence="9 15" id="KW-1015">Disulfide bond</keyword>
<evidence type="ECO:0000259" key="16">
    <source>
        <dbReference type="PROSITE" id="PS50873"/>
    </source>
</evidence>
<keyword evidence="11" id="KW-0873">Pyrrolidone carboxylic acid</keyword>
<dbReference type="InterPro" id="IPR033905">
    <property type="entry name" value="Secretory_peroxidase"/>
</dbReference>
<evidence type="ECO:0000313" key="18">
    <source>
        <dbReference type="Proteomes" id="UP000623129"/>
    </source>
</evidence>
<dbReference type="InterPro" id="IPR000823">
    <property type="entry name" value="Peroxidase_pln"/>
</dbReference>
<dbReference type="GO" id="GO:0020037">
    <property type="term" value="F:heme binding"/>
    <property type="evidence" value="ECO:0007669"/>
    <property type="project" value="InterPro"/>
</dbReference>
<dbReference type="OrthoDB" id="2113341at2759"/>
<evidence type="ECO:0000313" key="17">
    <source>
        <dbReference type="EMBL" id="KAF3320511.1"/>
    </source>
</evidence>
<dbReference type="PROSITE" id="PS50873">
    <property type="entry name" value="PEROXIDASE_4"/>
    <property type="match status" value="1"/>
</dbReference>
<dbReference type="GO" id="GO:0006979">
    <property type="term" value="P:response to oxidative stress"/>
    <property type="evidence" value="ECO:0007669"/>
    <property type="project" value="InterPro"/>
</dbReference>
<proteinExistence type="inferred from homology"/>
<evidence type="ECO:0000256" key="13">
    <source>
        <dbReference type="PIRSR" id="PIRSR600823-2"/>
    </source>
</evidence>
<dbReference type="Proteomes" id="UP000623129">
    <property type="component" value="Unassembled WGS sequence"/>
</dbReference>
<keyword evidence="8 14" id="KW-0408">Iron</keyword>
<name>A0A833QHS5_9POAL</name>
<evidence type="ECO:0000256" key="12">
    <source>
        <dbReference type="ARBA" id="ARBA00023324"/>
    </source>
</evidence>
<keyword evidence="18" id="KW-1185">Reference proteome</keyword>
<dbReference type="PROSITE" id="PS00435">
    <property type="entry name" value="PEROXIDASE_1"/>
    <property type="match status" value="1"/>
</dbReference>